<feature type="non-terminal residue" evidence="2">
    <location>
        <position position="1"/>
    </location>
</feature>
<dbReference type="Pfam" id="PF20649">
    <property type="entry name" value="COG5_C"/>
    <property type="match status" value="1"/>
</dbReference>
<dbReference type="InterPro" id="IPR048485">
    <property type="entry name" value="COG5_helical"/>
</dbReference>
<dbReference type="GO" id="GO:0017119">
    <property type="term" value="C:Golgi transport complex"/>
    <property type="evidence" value="ECO:0007669"/>
    <property type="project" value="InterPro"/>
</dbReference>
<gene>
    <name evidence="2" type="ORF">OKA104_LOCUS47296</name>
</gene>
<accession>A0A820J8Z4</accession>
<feature type="domain" description="Conserved oligomeric Golgi complex subunit 5 helical" evidence="1">
    <location>
        <begin position="43"/>
        <end position="86"/>
    </location>
</feature>
<comment type="caution">
    <text evidence="2">The sequence shown here is derived from an EMBL/GenBank/DDBJ whole genome shotgun (WGS) entry which is preliminary data.</text>
</comment>
<name>A0A820J8Z4_9BILA</name>
<reference evidence="2" key="1">
    <citation type="submission" date="2021-02" db="EMBL/GenBank/DDBJ databases">
        <authorList>
            <person name="Nowell W R."/>
        </authorList>
    </citation>
    <scope>NUCLEOTIDE SEQUENCE</scope>
</reference>
<evidence type="ECO:0000313" key="2">
    <source>
        <dbReference type="EMBL" id="CAF4321948.1"/>
    </source>
</evidence>
<organism evidence="2 3">
    <name type="scientific">Adineta steineri</name>
    <dbReference type="NCBI Taxonomy" id="433720"/>
    <lineage>
        <taxon>Eukaryota</taxon>
        <taxon>Metazoa</taxon>
        <taxon>Spiralia</taxon>
        <taxon>Gnathifera</taxon>
        <taxon>Rotifera</taxon>
        <taxon>Eurotatoria</taxon>
        <taxon>Bdelloidea</taxon>
        <taxon>Adinetida</taxon>
        <taxon>Adinetidae</taxon>
        <taxon>Adineta</taxon>
    </lineage>
</organism>
<dbReference type="EMBL" id="CAJOAY010018542">
    <property type="protein sequence ID" value="CAF4321948.1"/>
    <property type="molecule type" value="Genomic_DNA"/>
</dbReference>
<dbReference type="AlphaFoldDB" id="A0A820J8Z4"/>
<dbReference type="PANTHER" id="PTHR13228">
    <property type="entry name" value="CONSERVED OLIGOMERIC GOLGI COMPLEX COMPONENT 5"/>
    <property type="match status" value="1"/>
</dbReference>
<proteinExistence type="predicted"/>
<evidence type="ECO:0000259" key="1">
    <source>
        <dbReference type="Pfam" id="PF20649"/>
    </source>
</evidence>
<dbReference type="GO" id="GO:0006891">
    <property type="term" value="P:intra-Golgi vesicle-mediated transport"/>
    <property type="evidence" value="ECO:0007669"/>
    <property type="project" value="InterPro"/>
</dbReference>
<dbReference type="PANTHER" id="PTHR13228:SF3">
    <property type="entry name" value="CONSERVED OLIGOMERIC GOLGI COMPLEX SUBUNIT 5"/>
    <property type="match status" value="1"/>
</dbReference>
<dbReference type="Proteomes" id="UP000663881">
    <property type="component" value="Unassembled WGS sequence"/>
</dbReference>
<sequence>MQQTKKLEKFMAPSNTGQQQIELVKASQCLNELEHFTVDADFTGIDAVEKDLQFVFKARHDIQTQAQDVLENGLHHLNPAQIGTAL</sequence>
<evidence type="ECO:0000313" key="3">
    <source>
        <dbReference type="Proteomes" id="UP000663881"/>
    </source>
</evidence>
<protein>
    <recommendedName>
        <fullName evidence="1">Conserved oligomeric Golgi complex subunit 5 helical domain-containing protein</fullName>
    </recommendedName>
</protein>
<dbReference type="InterPro" id="IPR019465">
    <property type="entry name" value="Cog5"/>
</dbReference>